<dbReference type="GO" id="GO:0008270">
    <property type="term" value="F:zinc ion binding"/>
    <property type="evidence" value="ECO:0007669"/>
    <property type="project" value="UniProtKB-KW"/>
</dbReference>
<keyword evidence="1" id="KW-0863">Zinc-finger</keyword>
<dbReference type="SMART" id="SM00336">
    <property type="entry name" value="BBOX"/>
    <property type="match status" value="1"/>
</dbReference>
<evidence type="ECO:0000259" key="2">
    <source>
        <dbReference type="PROSITE" id="PS50119"/>
    </source>
</evidence>
<comment type="caution">
    <text evidence="3">The sequence shown here is derived from an EMBL/GenBank/DDBJ whole genome shotgun (WGS) entry which is preliminary data.</text>
</comment>
<dbReference type="Proteomes" id="UP001146793">
    <property type="component" value="Unassembled WGS sequence"/>
</dbReference>
<dbReference type="Pfam" id="PF00643">
    <property type="entry name" value="zf-B_box"/>
    <property type="match status" value="1"/>
</dbReference>
<evidence type="ECO:0000313" key="4">
    <source>
        <dbReference type="Proteomes" id="UP001146793"/>
    </source>
</evidence>
<dbReference type="EMBL" id="JANTQA010000076">
    <property type="protein sequence ID" value="KAJ3423590.1"/>
    <property type="molecule type" value="Genomic_DNA"/>
</dbReference>
<dbReference type="InterPro" id="IPR000315">
    <property type="entry name" value="Znf_B-box"/>
</dbReference>
<dbReference type="PROSITE" id="PS50119">
    <property type="entry name" value="ZF_BBOX"/>
    <property type="match status" value="1"/>
</dbReference>
<name>A0AAV7Y430_9EUKA</name>
<reference evidence="3" key="1">
    <citation type="submission" date="2022-08" db="EMBL/GenBank/DDBJ databases">
        <title>Novel sulphate-reducing endosymbionts in the free-living metamonad Anaeramoeba.</title>
        <authorList>
            <person name="Jerlstrom-Hultqvist J."/>
            <person name="Cepicka I."/>
            <person name="Gallot-Lavallee L."/>
            <person name="Salas-Leiva D."/>
            <person name="Curtis B.A."/>
            <person name="Zahonova K."/>
            <person name="Pipaliya S."/>
            <person name="Dacks J."/>
            <person name="Roger A.J."/>
        </authorList>
    </citation>
    <scope>NUCLEOTIDE SEQUENCE</scope>
    <source>
        <strain evidence="3">Busselton2</strain>
    </source>
</reference>
<keyword evidence="1" id="KW-0479">Metal-binding</keyword>
<feature type="domain" description="B box-type" evidence="2">
    <location>
        <begin position="21"/>
        <end position="62"/>
    </location>
</feature>
<evidence type="ECO:0000256" key="1">
    <source>
        <dbReference type="PROSITE-ProRule" id="PRU00024"/>
    </source>
</evidence>
<protein>
    <submittedName>
        <fullName evidence="3">Meiotic p26 isoform c</fullName>
    </submittedName>
</protein>
<organism evidence="3 4">
    <name type="scientific">Anaeramoeba flamelloides</name>
    <dbReference type="NCBI Taxonomy" id="1746091"/>
    <lineage>
        <taxon>Eukaryota</taxon>
        <taxon>Metamonada</taxon>
        <taxon>Anaeramoebidae</taxon>
        <taxon>Anaeramoeba</taxon>
    </lineage>
</organism>
<proteinExistence type="predicted"/>
<dbReference type="AlphaFoldDB" id="A0AAV7Y430"/>
<dbReference type="SUPFAM" id="SSF57845">
    <property type="entry name" value="B-box zinc-binding domain"/>
    <property type="match status" value="1"/>
</dbReference>
<evidence type="ECO:0000313" key="3">
    <source>
        <dbReference type="EMBL" id="KAJ3423590.1"/>
    </source>
</evidence>
<sequence>MSKLVPIYKQQEKVNGKKEQDFYNYCPVHESEKVKFYCFNCNAVHCSLCGNSTHRNHLVRTIPDAIEQLSQNLPEIQEEKLNKLLESLKQETSETFEIAKESKILAITKLLEKKSLEENDLIIKLYQIICLKLD</sequence>
<dbReference type="Gene3D" id="3.30.160.60">
    <property type="entry name" value="Classic Zinc Finger"/>
    <property type="match status" value="1"/>
</dbReference>
<accession>A0AAV7Y430</accession>
<gene>
    <name evidence="3" type="ORF">M0812_30123</name>
</gene>
<keyword evidence="1" id="KW-0862">Zinc</keyword>